<evidence type="ECO:0000313" key="1">
    <source>
        <dbReference type="EMBL" id="MBE1553812.1"/>
    </source>
</evidence>
<keyword evidence="2" id="KW-1185">Reference proteome</keyword>
<gene>
    <name evidence="1" type="ORF">H4683_000886</name>
</gene>
<evidence type="ECO:0000313" key="2">
    <source>
        <dbReference type="Proteomes" id="UP000658225"/>
    </source>
</evidence>
<organism evidence="1 2">
    <name type="scientific">Sporosarcina limicola</name>
    <dbReference type="NCBI Taxonomy" id="34101"/>
    <lineage>
        <taxon>Bacteria</taxon>
        <taxon>Bacillati</taxon>
        <taxon>Bacillota</taxon>
        <taxon>Bacilli</taxon>
        <taxon>Bacillales</taxon>
        <taxon>Caryophanaceae</taxon>
        <taxon>Sporosarcina</taxon>
    </lineage>
</organism>
<reference evidence="1" key="1">
    <citation type="submission" date="2020-10" db="EMBL/GenBank/DDBJ databases">
        <title>Genomic Encyclopedia of Type Strains, Phase IV (KMG-IV): sequencing the most valuable type-strain genomes for metagenomic binning, comparative biology and taxonomic classification.</title>
        <authorList>
            <person name="Goeker M."/>
        </authorList>
    </citation>
    <scope>NUCLEOTIDE SEQUENCE</scope>
    <source>
        <strain evidence="1">DSM 13886</strain>
    </source>
</reference>
<dbReference type="RefSeq" id="WP_192597621.1">
    <property type="nucleotide sequence ID" value="NZ_JADBEL010000003.1"/>
</dbReference>
<accession>A0A927MIW5</accession>
<proteinExistence type="predicted"/>
<dbReference type="EMBL" id="JADBEL010000003">
    <property type="protein sequence ID" value="MBE1553812.1"/>
    <property type="molecule type" value="Genomic_DNA"/>
</dbReference>
<protein>
    <submittedName>
        <fullName evidence="1">Uncharacterized protein</fullName>
    </submittedName>
</protein>
<dbReference type="AlphaFoldDB" id="A0A927MIW5"/>
<comment type="caution">
    <text evidence="1">The sequence shown here is derived from an EMBL/GenBank/DDBJ whole genome shotgun (WGS) entry which is preliminary data.</text>
</comment>
<sequence>MVIYYGLTDKFNNKLQQLDPEFEDGKEGSRPFIYLSMIVDDINILLPLRTNAKHKHVFHVKEGRVGFIDYSKAIVIDYTSLDSMVYPFPKNIHQKSHIYIQNNLEKIRKEFQKYVKIYKDAWKTQHHNPGSKHIVDYSTLKNYHAELNIHT</sequence>
<dbReference type="Proteomes" id="UP000658225">
    <property type="component" value="Unassembled WGS sequence"/>
</dbReference>
<name>A0A927MIW5_9BACL</name>